<evidence type="ECO:0000313" key="2">
    <source>
        <dbReference type="EMBL" id="SEW26510.1"/>
    </source>
</evidence>
<dbReference type="Proteomes" id="UP000199167">
    <property type="component" value="Unassembled WGS sequence"/>
</dbReference>
<protein>
    <submittedName>
        <fullName evidence="2">Phasin protein</fullName>
    </submittedName>
</protein>
<reference evidence="2 3" key="1">
    <citation type="submission" date="2016-10" db="EMBL/GenBank/DDBJ databases">
        <authorList>
            <person name="de Groot N.N."/>
        </authorList>
    </citation>
    <scope>NUCLEOTIDE SEQUENCE [LARGE SCALE GENOMIC DNA]</scope>
    <source>
        <strain evidence="2 3">DSM 17925</strain>
    </source>
</reference>
<organism evidence="2 3">
    <name type="scientific">Cognatiyoonia koreensis</name>
    <dbReference type="NCBI Taxonomy" id="364200"/>
    <lineage>
        <taxon>Bacteria</taxon>
        <taxon>Pseudomonadati</taxon>
        <taxon>Pseudomonadota</taxon>
        <taxon>Alphaproteobacteria</taxon>
        <taxon>Rhodobacterales</taxon>
        <taxon>Paracoccaceae</taxon>
        <taxon>Cognatiyoonia</taxon>
    </lineage>
</organism>
<dbReference type="RefSeq" id="WP_165611811.1">
    <property type="nucleotide sequence ID" value="NZ_FOIZ01000001.1"/>
</dbReference>
<name>A0A1I0QHP5_9RHOB</name>
<dbReference type="InterPro" id="IPR018968">
    <property type="entry name" value="Phasin"/>
</dbReference>
<dbReference type="EMBL" id="FOIZ01000001">
    <property type="protein sequence ID" value="SEW26510.1"/>
    <property type="molecule type" value="Genomic_DNA"/>
</dbReference>
<accession>A0A1I0QHP5</accession>
<gene>
    <name evidence="2" type="ORF">SAMN04488515_1926</name>
</gene>
<dbReference type="AlphaFoldDB" id="A0A1I0QHP5"/>
<proteinExistence type="predicted"/>
<feature type="domain" description="Phasin" evidence="1">
    <location>
        <begin position="20"/>
        <end position="105"/>
    </location>
</feature>
<dbReference type="Pfam" id="PF09361">
    <property type="entry name" value="Phasin_2"/>
    <property type="match status" value="1"/>
</dbReference>
<evidence type="ECO:0000313" key="3">
    <source>
        <dbReference type="Proteomes" id="UP000199167"/>
    </source>
</evidence>
<keyword evidence="3" id="KW-1185">Reference proteome</keyword>
<sequence length="115" mass="12902">MAKKTETDTAKSIETPLDAIAQLQETGLSNLMGMNTAWVEAISDMGAEVVSFVADRIKEDVKTQHMMLHCKNVEELQHIQAEFIQKAMDQYHDETGKLVEMSTRVFSGSKDKPEN</sequence>
<evidence type="ECO:0000259" key="1">
    <source>
        <dbReference type="Pfam" id="PF09361"/>
    </source>
</evidence>